<feature type="domain" description="ShKT" evidence="2">
    <location>
        <begin position="68"/>
        <end position="102"/>
    </location>
</feature>
<dbReference type="AlphaFoldDB" id="A0A3P7DUN3"/>
<dbReference type="InterPro" id="IPR003582">
    <property type="entry name" value="ShKT_dom"/>
</dbReference>
<reference evidence="3 4" key="1">
    <citation type="submission" date="2018-11" db="EMBL/GenBank/DDBJ databases">
        <authorList>
            <consortium name="Pathogen Informatics"/>
        </authorList>
    </citation>
    <scope>NUCLEOTIDE SEQUENCE [LARGE SCALE GENOMIC DNA]</scope>
</reference>
<feature type="disulfide bond" evidence="1">
    <location>
        <begin position="138"/>
        <end position="172"/>
    </location>
</feature>
<feature type="domain" description="ShKT" evidence="2">
    <location>
        <begin position="138"/>
        <end position="172"/>
    </location>
</feature>
<organism evidence="3 4">
    <name type="scientific">Wuchereria bancrofti</name>
    <dbReference type="NCBI Taxonomy" id="6293"/>
    <lineage>
        <taxon>Eukaryota</taxon>
        <taxon>Metazoa</taxon>
        <taxon>Ecdysozoa</taxon>
        <taxon>Nematoda</taxon>
        <taxon>Chromadorea</taxon>
        <taxon>Rhabditida</taxon>
        <taxon>Spirurina</taxon>
        <taxon>Spiruromorpha</taxon>
        <taxon>Filarioidea</taxon>
        <taxon>Onchocercidae</taxon>
        <taxon>Wuchereria</taxon>
    </lineage>
</organism>
<keyword evidence="1" id="KW-1015">Disulfide bond</keyword>
<evidence type="ECO:0000256" key="1">
    <source>
        <dbReference type="PROSITE-ProRule" id="PRU01005"/>
    </source>
</evidence>
<dbReference type="Pfam" id="PF01549">
    <property type="entry name" value="ShK"/>
    <property type="match status" value="4"/>
</dbReference>
<dbReference type="OrthoDB" id="6132182at2759"/>
<protein>
    <recommendedName>
        <fullName evidence="2">ShKT domain-containing protein</fullName>
    </recommendedName>
</protein>
<feature type="disulfide bond" evidence="1">
    <location>
        <begin position="24"/>
        <end position="58"/>
    </location>
</feature>
<feature type="domain" description="ShKT" evidence="2">
    <location>
        <begin position="24"/>
        <end position="58"/>
    </location>
</feature>
<dbReference type="EMBL" id="UYWW01000373">
    <property type="protein sequence ID" value="VDM08297.1"/>
    <property type="molecule type" value="Genomic_DNA"/>
</dbReference>
<evidence type="ECO:0000259" key="2">
    <source>
        <dbReference type="PROSITE" id="PS51670"/>
    </source>
</evidence>
<dbReference type="Proteomes" id="UP000270924">
    <property type="component" value="Unassembled WGS sequence"/>
</dbReference>
<dbReference type="SMART" id="SM00254">
    <property type="entry name" value="ShKT"/>
    <property type="match status" value="4"/>
</dbReference>
<dbReference type="InParanoid" id="A0A3P7DUN3"/>
<feature type="domain" description="ShKT" evidence="2">
    <location>
        <begin position="182"/>
        <end position="215"/>
    </location>
</feature>
<evidence type="ECO:0000313" key="3">
    <source>
        <dbReference type="EMBL" id="VDM08297.1"/>
    </source>
</evidence>
<evidence type="ECO:0000313" key="4">
    <source>
        <dbReference type="Proteomes" id="UP000270924"/>
    </source>
</evidence>
<dbReference type="PROSITE" id="PS51670">
    <property type="entry name" value="SHKT"/>
    <property type="match status" value="4"/>
</dbReference>
<proteinExistence type="predicted"/>
<sequence length="252" mass="29078">MPVTPPSISVPAKQTSVVSINADCYNENECCQYWAQRGECDRNKGYMHEWCKVSCRVCQPNFNPNIECSNHHENCERWARGGECLRNTKWMRENCRQSCRHCNRTRAQICSGGRHDVTATHRPQPEKTSLLHCNSPGCYNENVCCPLWGLQGQCSRNFTWVACNCKVSCGLCIPVDYDYGTCNDYHRSCPDWAARGECSINAWMLENCRRSCRSCLDQWQLRQRCRINSDLSSSHTPNFVPTVIDDFYYDIL</sequence>
<name>A0A3P7DUN3_WUCBA</name>
<accession>A0A3P7DUN3</accession>
<keyword evidence="4" id="KW-1185">Reference proteome</keyword>
<feature type="disulfide bond" evidence="1">
    <location>
        <begin position="68"/>
        <end position="102"/>
    </location>
</feature>
<gene>
    <name evidence="3" type="ORF">WBA_LOCUS1683</name>
</gene>
<comment type="caution">
    <text evidence="1">Lacks conserved residue(s) required for the propagation of feature annotation.</text>
</comment>